<dbReference type="EMBL" id="BIFS01000001">
    <property type="protein sequence ID" value="GCE21390.1"/>
    <property type="molecule type" value="Genomic_DNA"/>
</dbReference>
<accession>A0A402AQP2</accession>
<keyword evidence="2" id="KW-1185">Reference proteome</keyword>
<dbReference type="AlphaFoldDB" id="A0A402AQP2"/>
<organism evidence="1 2">
    <name type="scientific">Dictyobacter kobayashii</name>
    <dbReference type="NCBI Taxonomy" id="2014872"/>
    <lineage>
        <taxon>Bacteria</taxon>
        <taxon>Bacillati</taxon>
        <taxon>Chloroflexota</taxon>
        <taxon>Ktedonobacteria</taxon>
        <taxon>Ktedonobacterales</taxon>
        <taxon>Dictyobacteraceae</taxon>
        <taxon>Dictyobacter</taxon>
    </lineage>
</organism>
<reference evidence="2" key="1">
    <citation type="submission" date="2018-12" db="EMBL/GenBank/DDBJ databases">
        <title>Tengunoibacter tsumagoiensis gen. nov., sp. nov., Dictyobacter kobayashii sp. nov., D. alpinus sp. nov., and D. joshuensis sp. nov. and description of Dictyobacteraceae fam. nov. within the order Ktedonobacterales isolated from Tengu-no-mugimeshi.</title>
        <authorList>
            <person name="Wang C.M."/>
            <person name="Zheng Y."/>
            <person name="Sakai Y."/>
            <person name="Toyoda A."/>
            <person name="Minakuchi Y."/>
            <person name="Abe K."/>
            <person name="Yokota A."/>
            <person name="Yabe S."/>
        </authorList>
    </citation>
    <scope>NUCLEOTIDE SEQUENCE [LARGE SCALE GENOMIC DNA]</scope>
    <source>
        <strain evidence="2">Uno11</strain>
    </source>
</reference>
<gene>
    <name evidence="1" type="ORF">KDK_51900</name>
</gene>
<sequence length="137" mass="14797">MSATTTATTPQPTTNLNAQSTNYQFICLADCSNKIGVTLTSINIDKNAQTMVWNFNILNNGTCSNIRGGLSLESLQGDKNQANGGTFTEDINFNSGQQLPRSATFSALPKQGTPYTVSLSMYCDSNGNDYQPVLFSY</sequence>
<evidence type="ECO:0000313" key="1">
    <source>
        <dbReference type="EMBL" id="GCE21390.1"/>
    </source>
</evidence>
<dbReference type="RefSeq" id="WP_126553026.1">
    <property type="nucleotide sequence ID" value="NZ_BIFS01000001.1"/>
</dbReference>
<comment type="caution">
    <text evidence="1">The sequence shown here is derived from an EMBL/GenBank/DDBJ whole genome shotgun (WGS) entry which is preliminary data.</text>
</comment>
<protein>
    <submittedName>
        <fullName evidence="1">Uncharacterized protein</fullName>
    </submittedName>
</protein>
<name>A0A402AQP2_9CHLR</name>
<dbReference type="Proteomes" id="UP000287188">
    <property type="component" value="Unassembled WGS sequence"/>
</dbReference>
<proteinExistence type="predicted"/>
<evidence type="ECO:0000313" key="2">
    <source>
        <dbReference type="Proteomes" id="UP000287188"/>
    </source>
</evidence>